<dbReference type="AlphaFoldDB" id="A0A6N2VEE5"/>
<accession>A0A6N2VEE5</accession>
<organism evidence="1">
    <name type="scientific">Bacteroides uniformis</name>
    <dbReference type="NCBI Taxonomy" id="820"/>
    <lineage>
        <taxon>Bacteria</taxon>
        <taxon>Pseudomonadati</taxon>
        <taxon>Bacteroidota</taxon>
        <taxon>Bacteroidia</taxon>
        <taxon>Bacteroidales</taxon>
        <taxon>Bacteroidaceae</taxon>
        <taxon>Bacteroides</taxon>
    </lineage>
</organism>
<name>A0A6N2VEE5_BACUN</name>
<evidence type="ECO:0000313" key="1">
    <source>
        <dbReference type="EMBL" id="VYT27292.1"/>
    </source>
</evidence>
<gene>
    <name evidence="1" type="ORF">BULFYP32_02643</name>
</gene>
<reference evidence="1" key="1">
    <citation type="submission" date="2019-11" db="EMBL/GenBank/DDBJ databases">
        <authorList>
            <person name="Feng L."/>
        </authorList>
    </citation>
    <scope>NUCLEOTIDE SEQUENCE</scope>
    <source>
        <strain evidence="1">BuniformisLFYP32</strain>
    </source>
</reference>
<protein>
    <submittedName>
        <fullName evidence="1">Uncharacterized protein</fullName>
    </submittedName>
</protein>
<proteinExistence type="predicted"/>
<dbReference type="EMBL" id="CACRTC010000029">
    <property type="protein sequence ID" value="VYT27292.1"/>
    <property type="molecule type" value="Genomic_DNA"/>
</dbReference>
<sequence length="54" mass="6487">MNGDFFIGVISLYTLFKKGRHTYLIESYFSLIQNYRRFPIRVSPIILKNSFFSF</sequence>